<dbReference type="SMART" id="SM00530">
    <property type="entry name" value="HTH_XRE"/>
    <property type="match status" value="1"/>
</dbReference>
<feature type="domain" description="HTH cro/C1-type" evidence="4">
    <location>
        <begin position="8"/>
        <end position="62"/>
    </location>
</feature>
<dbReference type="Pfam" id="PF01381">
    <property type="entry name" value="HTH_3"/>
    <property type="match status" value="1"/>
</dbReference>
<dbReference type="PANTHER" id="PTHR40661:SF3">
    <property type="entry name" value="FELS-1 PROPHAGE TRANSCRIPTIONAL REGULATOR"/>
    <property type="match status" value="1"/>
</dbReference>
<organism evidence="5 6">
    <name type="scientific">Paenibacillus sediminis</name>
    <dbReference type="NCBI Taxonomy" id="664909"/>
    <lineage>
        <taxon>Bacteria</taxon>
        <taxon>Bacillati</taxon>
        <taxon>Bacillota</taxon>
        <taxon>Bacilli</taxon>
        <taxon>Bacillales</taxon>
        <taxon>Paenibacillaceae</taxon>
        <taxon>Paenibacillus</taxon>
    </lineage>
</organism>
<proteinExistence type="predicted"/>
<dbReference type="Proteomes" id="UP001519273">
    <property type="component" value="Unassembled WGS sequence"/>
</dbReference>
<evidence type="ECO:0000256" key="3">
    <source>
        <dbReference type="ARBA" id="ARBA00023163"/>
    </source>
</evidence>
<keyword evidence="3" id="KW-0804">Transcription</keyword>
<dbReference type="InterPro" id="IPR010982">
    <property type="entry name" value="Lambda_DNA-bd_dom_sf"/>
</dbReference>
<evidence type="ECO:0000259" key="4">
    <source>
        <dbReference type="PROSITE" id="PS50943"/>
    </source>
</evidence>
<evidence type="ECO:0000256" key="1">
    <source>
        <dbReference type="ARBA" id="ARBA00023015"/>
    </source>
</evidence>
<gene>
    <name evidence="5" type="ORF">J2Z20_002319</name>
</gene>
<dbReference type="Gene3D" id="1.10.260.40">
    <property type="entry name" value="lambda repressor-like DNA-binding domains"/>
    <property type="match status" value="1"/>
</dbReference>
<sequence length="125" mass="14709">MQSIYERIELLIEARNMTKKAFCEQLGISTGNLGDWKRGKSTPSTNKLVEIASFFNVSLDWLIIGRDPKAEIINDMKERYCPDAMKQLNIQNDDLSEQEIQFIREYIEFVKYRKRKGKLKEDDLN</sequence>
<dbReference type="RefSeq" id="WP_209849898.1">
    <property type="nucleotide sequence ID" value="NZ_CBCRVE010000005.1"/>
</dbReference>
<dbReference type="PROSITE" id="PS50943">
    <property type="entry name" value="HTH_CROC1"/>
    <property type="match status" value="1"/>
</dbReference>
<keyword evidence="1" id="KW-0805">Transcription regulation</keyword>
<dbReference type="PANTHER" id="PTHR40661">
    <property type="match status" value="1"/>
</dbReference>
<name>A0ABS4H4G5_9BACL</name>
<dbReference type="EMBL" id="JAGGKP010000005">
    <property type="protein sequence ID" value="MBP1937424.1"/>
    <property type="molecule type" value="Genomic_DNA"/>
</dbReference>
<comment type="caution">
    <text evidence="5">The sequence shown here is derived from an EMBL/GenBank/DDBJ whole genome shotgun (WGS) entry which is preliminary data.</text>
</comment>
<evidence type="ECO:0000313" key="6">
    <source>
        <dbReference type="Proteomes" id="UP001519273"/>
    </source>
</evidence>
<keyword evidence="6" id="KW-1185">Reference proteome</keyword>
<dbReference type="SUPFAM" id="SSF47413">
    <property type="entry name" value="lambda repressor-like DNA-binding domains"/>
    <property type="match status" value="1"/>
</dbReference>
<evidence type="ECO:0000313" key="5">
    <source>
        <dbReference type="EMBL" id="MBP1937424.1"/>
    </source>
</evidence>
<protein>
    <submittedName>
        <fullName evidence="5">Transcriptional regulator with XRE-family HTH domain</fullName>
    </submittedName>
</protein>
<accession>A0ABS4H4G5</accession>
<keyword evidence="2" id="KW-0238">DNA-binding</keyword>
<dbReference type="CDD" id="cd00093">
    <property type="entry name" value="HTH_XRE"/>
    <property type="match status" value="1"/>
</dbReference>
<reference evidence="5 6" key="1">
    <citation type="submission" date="2021-03" db="EMBL/GenBank/DDBJ databases">
        <title>Genomic Encyclopedia of Type Strains, Phase IV (KMG-IV): sequencing the most valuable type-strain genomes for metagenomic binning, comparative biology and taxonomic classification.</title>
        <authorList>
            <person name="Goeker M."/>
        </authorList>
    </citation>
    <scope>NUCLEOTIDE SEQUENCE [LARGE SCALE GENOMIC DNA]</scope>
    <source>
        <strain evidence="5 6">DSM 23491</strain>
    </source>
</reference>
<evidence type="ECO:0000256" key="2">
    <source>
        <dbReference type="ARBA" id="ARBA00023125"/>
    </source>
</evidence>
<dbReference type="InterPro" id="IPR001387">
    <property type="entry name" value="Cro/C1-type_HTH"/>
</dbReference>